<dbReference type="InterPro" id="IPR036020">
    <property type="entry name" value="WW_dom_sf"/>
</dbReference>
<evidence type="ECO:0000313" key="16">
    <source>
        <dbReference type="Proteomes" id="UP000306954"/>
    </source>
</evidence>
<feature type="transmembrane region" description="Helical" evidence="13">
    <location>
        <begin position="984"/>
        <end position="1009"/>
    </location>
</feature>
<dbReference type="Pfam" id="PF00626">
    <property type="entry name" value="Gelsolin"/>
    <property type="match status" value="1"/>
</dbReference>
<evidence type="ECO:0000256" key="1">
    <source>
        <dbReference type="ARBA" id="ARBA00004394"/>
    </source>
</evidence>
<dbReference type="InterPro" id="IPR012990">
    <property type="entry name" value="Beta-sandwich_Sec23_24"/>
</dbReference>
<dbReference type="SUPFAM" id="SSF81811">
    <property type="entry name" value="Helical domain of Sec23/24"/>
    <property type="match status" value="1"/>
</dbReference>
<dbReference type="EMBL" id="SPOF01000018">
    <property type="protein sequence ID" value="TIB12522.1"/>
    <property type="molecule type" value="Genomic_DNA"/>
</dbReference>
<name>A0A4T0HCQ3_WALIC</name>
<keyword evidence="7" id="KW-0256">Endoplasmic reticulum</keyword>
<comment type="caution">
    <text evidence="15">The sequence shown here is derived from an EMBL/GenBank/DDBJ whole genome shotgun (WGS) entry which is preliminary data.</text>
</comment>
<dbReference type="Pfam" id="PF04811">
    <property type="entry name" value="Sec23_trunk"/>
    <property type="match status" value="1"/>
</dbReference>
<dbReference type="SUPFAM" id="SSF82754">
    <property type="entry name" value="C-terminal, gelsolin-like domain of Sec23/24"/>
    <property type="match status" value="1"/>
</dbReference>
<feature type="transmembrane region" description="Helical" evidence="13">
    <location>
        <begin position="881"/>
        <end position="906"/>
    </location>
</feature>
<dbReference type="SUPFAM" id="SSF82919">
    <property type="entry name" value="Zn-finger domain of Sec23/24"/>
    <property type="match status" value="1"/>
</dbReference>
<dbReference type="InterPro" id="IPR050550">
    <property type="entry name" value="SEC23_SEC24_subfamily"/>
</dbReference>
<dbReference type="GO" id="GO:0000139">
    <property type="term" value="C:Golgi membrane"/>
    <property type="evidence" value="ECO:0007669"/>
    <property type="project" value="UniProtKB-SubCell"/>
</dbReference>
<dbReference type="Pfam" id="PF00397">
    <property type="entry name" value="WW"/>
    <property type="match status" value="1"/>
</dbReference>
<dbReference type="GO" id="GO:0005789">
    <property type="term" value="C:endoplasmic reticulum membrane"/>
    <property type="evidence" value="ECO:0007669"/>
    <property type="project" value="UniProtKB-SubCell"/>
</dbReference>
<evidence type="ECO:0000256" key="4">
    <source>
        <dbReference type="ARBA" id="ARBA00008334"/>
    </source>
</evidence>
<proteinExistence type="inferred from homology"/>
<dbReference type="InterPro" id="IPR036465">
    <property type="entry name" value="vWFA_dom_sf"/>
</dbReference>
<dbReference type="GO" id="GO:0000149">
    <property type="term" value="F:SNARE binding"/>
    <property type="evidence" value="ECO:0007669"/>
    <property type="project" value="TreeGrafter"/>
</dbReference>
<dbReference type="PROSITE" id="PS01159">
    <property type="entry name" value="WW_DOMAIN_1"/>
    <property type="match status" value="1"/>
</dbReference>
<dbReference type="SMART" id="SM00456">
    <property type="entry name" value="WW"/>
    <property type="match status" value="1"/>
</dbReference>
<evidence type="ECO:0000256" key="8">
    <source>
        <dbReference type="ARBA" id="ARBA00022892"/>
    </source>
</evidence>
<feature type="transmembrane region" description="Helical" evidence="13">
    <location>
        <begin position="1021"/>
        <end position="1043"/>
    </location>
</feature>
<dbReference type="InterPro" id="IPR036175">
    <property type="entry name" value="Sec23/24_helical_dom_sf"/>
</dbReference>
<dbReference type="InterPro" id="IPR006895">
    <property type="entry name" value="Znf_Sec23_Sec24"/>
</dbReference>
<dbReference type="Gene3D" id="2.20.70.10">
    <property type="match status" value="1"/>
</dbReference>
<dbReference type="GO" id="GO:0030127">
    <property type="term" value="C:COPII vesicle coat"/>
    <property type="evidence" value="ECO:0007669"/>
    <property type="project" value="InterPro"/>
</dbReference>
<dbReference type="CDD" id="cd00201">
    <property type="entry name" value="WW"/>
    <property type="match status" value="1"/>
</dbReference>
<evidence type="ECO:0000256" key="11">
    <source>
        <dbReference type="ARBA" id="ARBA00023136"/>
    </source>
</evidence>
<evidence type="ECO:0000256" key="9">
    <source>
        <dbReference type="ARBA" id="ARBA00022927"/>
    </source>
</evidence>
<keyword evidence="13" id="KW-1133">Transmembrane helix</keyword>
<dbReference type="Gene3D" id="3.40.20.10">
    <property type="entry name" value="Severin"/>
    <property type="match status" value="1"/>
</dbReference>
<dbReference type="SUPFAM" id="SSF81995">
    <property type="entry name" value="beta-sandwich domain of Sec23/24"/>
    <property type="match status" value="1"/>
</dbReference>
<feature type="transmembrane region" description="Helical" evidence="13">
    <location>
        <begin position="1055"/>
        <end position="1075"/>
    </location>
</feature>
<keyword evidence="6" id="KW-0963">Cytoplasm</keyword>
<evidence type="ECO:0000256" key="6">
    <source>
        <dbReference type="ARBA" id="ARBA00022490"/>
    </source>
</evidence>
<dbReference type="Pfam" id="PF04810">
    <property type="entry name" value="zf-Sec23_Sec24"/>
    <property type="match status" value="1"/>
</dbReference>
<sequence length="1121" mass="123757">MSTNLPPNWLEYTDPSTGQAYYVNTLTNQSQWEVPSVATNQKARRQLANQQAQAYYGAPQQPQQAQPQQLFTPGGGAGVGGGAPTESNQPLNNLSNQFSQFDLNSKPRSTANSINLIGYQPNPNDIYDNPPPPVQLPPNASISNSPTANAHHSFKRSTLNVVPTTQSLINKLKIPLSIILTPYRSIDSGEDDIPVITDTVISRCRRCRTYINPYVTFLEGGTRWKCSICNLSNEVPQMFDWDPITNQPTDRFNRAELNHSVVEFVAPSEYMVRPPQPPVYAFLIDVSYSSIQSGMVATVARTILETLDRIPNEDGRTKVCLLAVNHALHFFNLPPNSSDPNMLVVGDLDDPFLPTPNDLLVNLSECRAAIENLLSNLSDMFISSSGPESAMGTALKAAVQLIGPFGGKIMVMTAQLPNVGQGALKNREDIKILGTTKESSLLQPQGGGFYKNLAIDCSRSQISVDMFLFGSPYQDVATLQCLPKYTSGGTYFYPGFNASRIEDALKLAHELSIVLSSPIALEAVMRVRATRGVRMSEYHGNFFVRSTDLLAMPTVPIDQSYCAEVTLEENLNVPFVVFQTAVLHTTCYGERRIRVVTLALPTSSNPAEIYASADENAIATLLANKAVERSQSSKLEDARDAVLNKLVDIFGQYKSTMTAGGGASAQLMVSENMRHLPLLLLGLLKNIGLRQSSHIPSDLRAYAQTLLTTLPTQALIPYLYPTLYSLHNMPAEAGMLSEGGLVLPPRLNLTIEKFERHGLYLIEDGQQMFLWIGRDAVPQLVLDVFNLPTLQDLRPGKITLPLLDNAMSARVNGIVNKVRESRRGPYKPHLYLVKEDGDPSLRSWALSLLVEDRFEMGLSYSQWLATLRDKINSVLDQIRHVIVIAVLLSFVDGLLLLCLGELLVLLRESSEIGERVGTKLWKDTWYEFSQLLVLSSTVNSRSVGAFCAVNNWLSEVDYIAVFFEHVDLVNTWNMLHINLLQSCLNLLVISLGVWLADLFTTWCVLTALLSVRDCMCAAVHSTHLCVMQLAFSAVFVRPSCLFLVQDRMKKSPVMIFVYIYTNGSLLSLIGFLPLYRTGDVGGYSFISNSDTLPEAMLYGVVRELVTDRDIGCHTANGGSCS</sequence>
<dbReference type="AlphaFoldDB" id="A0A4T0HCQ3"/>
<keyword evidence="11 13" id="KW-0472">Membrane</keyword>
<evidence type="ECO:0000259" key="14">
    <source>
        <dbReference type="PROSITE" id="PS50020"/>
    </source>
</evidence>
<dbReference type="GO" id="GO:0008270">
    <property type="term" value="F:zinc ion binding"/>
    <property type="evidence" value="ECO:0007669"/>
    <property type="project" value="InterPro"/>
</dbReference>
<evidence type="ECO:0000256" key="13">
    <source>
        <dbReference type="SAM" id="Phobius"/>
    </source>
</evidence>
<dbReference type="InterPro" id="IPR007123">
    <property type="entry name" value="Gelsolin-like_dom"/>
</dbReference>
<dbReference type="GO" id="GO:0006886">
    <property type="term" value="P:intracellular protein transport"/>
    <property type="evidence" value="ECO:0007669"/>
    <property type="project" value="InterPro"/>
</dbReference>
<comment type="subcellular location">
    <subcellularLocation>
        <location evidence="2">Cytoplasm</location>
    </subcellularLocation>
    <subcellularLocation>
        <location evidence="3">Endoplasmic reticulum membrane</location>
    </subcellularLocation>
    <subcellularLocation>
        <location evidence="1">Golgi apparatus membrane</location>
    </subcellularLocation>
</comment>
<dbReference type="SUPFAM" id="SSF51045">
    <property type="entry name" value="WW domain"/>
    <property type="match status" value="1"/>
</dbReference>
<dbReference type="InterPro" id="IPR041742">
    <property type="entry name" value="Sec24-like_trunk_dom"/>
</dbReference>
<keyword evidence="10" id="KW-0333">Golgi apparatus</keyword>
<dbReference type="InterPro" id="IPR036180">
    <property type="entry name" value="Gelsolin-like_dom_sf"/>
</dbReference>
<dbReference type="InterPro" id="IPR006900">
    <property type="entry name" value="Sec23/24_helical_dom"/>
</dbReference>
<keyword evidence="8" id="KW-0931">ER-Golgi transport</keyword>
<evidence type="ECO:0000256" key="7">
    <source>
        <dbReference type="ARBA" id="ARBA00022824"/>
    </source>
</evidence>
<accession>A0A4T0HCQ3</accession>
<dbReference type="SUPFAM" id="SSF53300">
    <property type="entry name" value="vWA-like"/>
    <property type="match status" value="1"/>
</dbReference>
<dbReference type="GO" id="GO:0090110">
    <property type="term" value="P:COPII-coated vesicle cargo loading"/>
    <property type="evidence" value="ECO:0007669"/>
    <property type="project" value="TreeGrafter"/>
</dbReference>
<reference evidence="15 16" key="1">
    <citation type="submission" date="2019-03" db="EMBL/GenBank/DDBJ databases">
        <title>Sequencing 23 genomes of Wallemia ichthyophaga.</title>
        <authorList>
            <person name="Gostincar C."/>
        </authorList>
    </citation>
    <scope>NUCLEOTIDE SEQUENCE [LARGE SCALE GENOMIC DNA]</scope>
    <source>
        <strain evidence="15 16">EXF-8621</strain>
    </source>
</reference>
<dbReference type="Pfam" id="PF04815">
    <property type="entry name" value="Sec23_helical"/>
    <property type="match status" value="1"/>
</dbReference>
<dbReference type="PANTHER" id="PTHR13803">
    <property type="entry name" value="SEC24-RELATED PROTEIN"/>
    <property type="match status" value="1"/>
</dbReference>
<dbReference type="CDD" id="cd01479">
    <property type="entry name" value="Sec24-like"/>
    <property type="match status" value="1"/>
</dbReference>
<comment type="similarity">
    <text evidence="4">Belongs to the SEC23/SEC24 family. SEC24 subfamily.</text>
</comment>
<dbReference type="Pfam" id="PF08033">
    <property type="entry name" value="Sec23_BS"/>
    <property type="match status" value="1"/>
</dbReference>
<dbReference type="InterPro" id="IPR006896">
    <property type="entry name" value="Sec23/24_trunk_dom"/>
</dbReference>
<dbReference type="Gene3D" id="3.40.50.410">
    <property type="entry name" value="von Willebrand factor, type A domain"/>
    <property type="match status" value="1"/>
</dbReference>
<evidence type="ECO:0000256" key="5">
    <source>
        <dbReference type="ARBA" id="ARBA00022448"/>
    </source>
</evidence>
<dbReference type="InterPro" id="IPR029006">
    <property type="entry name" value="ADF-H/Gelsolin-like_dom_sf"/>
</dbReference>
<dbReference type="Gene3D" id="2.60.40.1670">
    <property type="entry name" value="beta-sandwich domain of Sec23/24"/>
    <property type="match status" value="1"/>
</dbReference>
<keyword evidence="5" id="KW-0813">Transport</keyword>
<dbReference type="Gene3D" id="1.20.120.730">
    <property type="entry name" value="Sec23/Sec24 helical domain"/>
    <property type="match status" value="1"/>
</dbReference>
<evidence type="ECO:0000256" key="3">
    <source>
        <dbReference type="ARBA" id="ARBA00004586"/>
    </source>
</evidence>
<evidence type="ECO:0000256" key="10">
    <source>
        <dbReference type="ARBA" id="ARBA00023034"/>
    </source>
</evidence>
<dbReference type="GO" id="GO:0070971">
    <property type="term" value="C:endoplasmic reticulum exit site"/>
    <property type="evidence" value="ECO:0007669"/>
    <property type="project" value="TreeGrafter"/>
</dbReference>
<dbReference type="Gene3D" id="2.30.30.380">
    <property type="entry name" value="Zn-finger domain of Sec23/24"/>
    <property type="match status" value="1"/>
</dbReference>
<feature type="domain" description="WW" evidence="14">
    <location>
        <begin position="3"/>
        <end position="37"/>
    </location>
</feature>
<dbReference type="InterPro" id="IPR036174">
    <property type="entry name" value="Znf_Sec23_Sec24_sf"/>
</dbReference>
<protein>
    <recommendedName>
        <fullName evidence="14">WW domain-containing protein</fullName>
    </recommendedName>
</protein>
<dbReference type="InterPro" id="IPR001202">
    <property type="entry name" value="WW_dom"/>
</dbReference>
<feature type="compositionally biased region" description="Low complexity" evidence="12">
    <location>
        <begin position="50"/>
        <end position="70"/>
    </location>
</feature>
<feature type="region of interest" description="Disordered" evidence="12">
    <location>
        <begin position="50"/>
        <end position="106"/>
    </location>
</feature>
<keyword evidence="9" id="KW-0653">Protein transport</keyword>
<feature type="compositionally biased region" description="Gly residues" evidence="12">
    <location>
        <begin position="73"/>
        <end position="83"/>
    </location>
</feature>
<organism evidence="15 16">
    <name type="scientific">Wallemia ichthyophaga</name>
    <dbReference type="NCBI Taxonomy" id="245174"/>
    <lineage>
        <taxon>Eukaryota</taxon>
        <taxon>Fungi</taxon>
        <taxon>Dikarya</taxon>
        <taxon>Basidiomycota</taxon>
        <taxon>Wallemiomycotina</taxon>
        <taxon>Wallemiomycetes</taxon>
        <taxon>Wallemiales</taxon>
        <taxon>Wallemiaceae</taxon>
        <taxon>Wallemia</taxon>
    </lineage>
</organism>
<dbReference type="PROSITE" id="PS50020">
    <property type="entry name" value="WW_DOMAIN_2"/>
    <property type="match status" value="1"/>
</dbReference>
<dbReference type="PANTHER" id="PTHR13803:SF39">
    <property type="entry name" value="SECRETORY 24AB, ISOFORM A"/>
    <property type="match status" value="1"/>
</dbReference>
<evidence type="ECO:0000313" key="15">
    <source>
        <dbReference type="EMBL" id="TIB12522.1"/>
    </source>
</evidence>
<dbReference type="Proteomes" id="UP000306954">
    <property type="component" value="Unassembled WGS sequence"/>
</dbReference>
<feature type="compositionally biased region" description="Polar residues" evidence="12">
    <location>
        <begin position="85"/>
        <end position="106"/>
    </location>
</feature>
<evidence type="ECO:0000256" key="2">
    <source>
        <dbReference type="ARBA" id="ARBA00004496"/>
    </source>
</evidence>
<evidence type="ECO:0000256" key="12">
    <source>
        <dbReference type="SAM" id="MobiDB-lite"/>
    </source>
</evidence>
<gene>
    <name evidence="15" type="ORF">E3P90_01993</name>
</gene>
<keyword evidence="13" id="KW-0812">Transmembrane</keyword>